<protein>
    <submittedName>
        <fullName evidence="1">Uncharacterized protein</fullName>
    </submittedName>
</protein>
<dbReference type="Proteomes" id="UP001151760">
    <property type="component" value="Unassembled WGS sequence"/>
</dbReference>
<reference evidence="1" key="2">
    <citation type="submission" date="2022-01" db="EMBL/GenBank/DDBJ databases">
        <authorList>
            <person name="Yamashiro T."/>
            <person name="Shiraishi A."/>
            <person name="Satake H."/>
            <person name="Nakayama K."/>
        </authorList>
    </citation>
    <scope>NUCLEOTIDE SEQUENCE</scope>
</reference>
<comment type="caution">
    <text evidence="1">The sequence shown here is derived from an EMBL/GenBank/DDBJ whole genome shotgun (WGS) entry which is preliminary data.</text>
</comment>
<evidence type="ECO:0000313" key="2">
    <source>
        <dbReference type="Proteomes" id="UP001151760"/>
    </source>
</evidence>
<name>A0ABQ4XEL2_9ASTR</name>
<gene>
    <name evidence="1" type="ORF">Tco_0677962</name>
</gene>
<reference evidence="1" key="1">
    <citation type="journal article" date="2022" name="Int. J. Mol. Sci.">
        <title>Draft Genome of Tanacetum Coccineum: Genomic Comparison of Closely Related Tanacetum-Family Plants.</title>
        <authorList>
            <person name="Yamashiro T."/>
            <person name="Shiraishi A."/>
            <person name="Nakayama K."/>
            <person name="Satake H."/>
        </authorList>
    </citation>
    <scope>NUCLEOTIDE SEQUENCE</scope>
</reference>
<proteinExistence type="predicted"/>
<sequence>MSSACDTENYNVSPLSDSYPSLQPTAPTAEFPEASSTHTTSIHIKRYGHGVGHAGKTNVITAEKINALICGFLVHFFNHMGKEISCENLKSKTTEDIISIGSFIEVLVLNQYVIVRKILTGYQKEARGKRGLVTAQSNANLSPLARFLLSRWQGQASRDLNPR</sequence>
<dbReference type="EMBL" id="BQNB010009428">
    <property type="protein sequence ID" value="GJS63398.1"/>
    <property type="molecule type" value="Genomic_DNA"/>
</dbReference>
<organism evidence="1 2">
    <name type="scientific">Tanacetum coccineum</name>
    <dbReference type="NCBI Taxonomy" id="301880"/>
    <lineage>
        <taxon>Eukaryota</taxon>
        <taxon>Viridiplantae</taxon>
        <taxon>Streptophyta</taxon>
        <taxon>Embryophyta</taxon>
        <taxon>Tracheophyta</taxon>
        <taxon>Spermatophyta</taxon>
        <taxon>Magnoliopsida</taxon>
        <taxon>eudicotyledons</taxon>
        <taxon>Gunneridae</taxon>
        <taxon>Pentapetalae</taxon>
        <taxon>asterids</taxon>
        <taxon>campanulids</taxon>
        <taxon>Asterales</taxon>
        <taxon>Asteraceae</taxon>
        <taxon>Asteroideae</taxon>
        <taxon>Anthemideae</taxon>
        <taxon>Anthemidinae</taxon>
        <taxon>Tanacetum</taxon>
    </lineage>
</organism>
<keyword evidence="2" id="KW-1185">Reference proteome</keyword>
<evidence type="ECO:0000313" key="1">
    <source>
        <dbReference type="EMBL" id="GJS63398.1"/>
    </source>
</evidence>
<accession>A0ABQ4XEL2</accession>